<dbReference type="EMBL" id="KZ451950">
    <property type="protein sequence ID" value="PKA58718.1"/>
    <property type="molecule type" value="Genomic_DNA"/>
</dbReference>
<name>A0A2I0AT38_9ASPA</name>
<dbReference type="OrthoDB" id="680809at2759"/>
<proteinExistence type="predicted"/>
<dbReference type="InterPro" id="IPR000477">
    <property type="entry name" value="RT_dom"/>
</dbReference>
<keyword evidence="3" id="KW-1185">Reference proteome</keyword>
<dbReference type="Pfam" id="PF00078">
    <property type="entry name" value="RVT_1"/>
    <property type="match status" value="1"/>
</dbReference>
<sequence>MKILTKLLTQRLGSILPSIISPNQSGFVPNRIISNNILLAQEIFHHIDDNLRSGNVALKLDMKKAYDKIE</sequence>
<dbReference type="AlphaFoldDB" id="A0A2I0AT38"/>
<dbReference type="STRING" id="1088818.A0A2I0AT38"/>
<accession>A0A2I0AT38</accession>
<dbReference type="PANTHER" id="PTHR31635">
    <property type="entry name" value="REVERSE TRANSCRIPTASE DOMAIN-CONTAINING PROTEIN-RELATED"/>
    <property type="match status" value="1"/>
</dbReference>
<dbReference type="Proteomes" id="UP000236161">
    <property type="component" value="Unassembled WGS sequence"/>
</dbReference>
<organism evidence="2 3">
    <name type="scientific">Apostasia shenzhenica</name>
    <dbReference type="NCBI Taxonomy" id="1088818"/>
    <lineage>
        <taxon>Eukaryota</taxon>
        <taxon>Viridiplantae</taxon>
        <taxon>Streptophyta</taxon>
        <taxon>Embryophyta</taxon>
        <taxon>Tracheophyta</taxon>
        <taxon>Spermatophyta</taxon>
        <taxon>Magnoliopsida</taxon>
        <taxon>Liliopsida</taxon>
        <taxon>Asparagales</taxon>
        <taxon>Orchidaceae</taxon>
        <taxon>Apostasioideae</taxon>
        <taxon>Apostasia</taxon>
    </lineage>
</organism>
<evidence type="ECO:0000313" key="2">
    <source>
        <dbReference type="EMBL" id="PKA58718.1"/>
    </source>
</evidence>
<protein>
    <recommendedName>
        <fullName evidence="1">Reverse transcriptase domain-containing protein</fullName>
    </recommendedName>
</protein>
<dbReference type="PANTHER" id="PTHR31635:SF196">
    <property type="entry name" value="REVERSE TRANSCRIPTASE DOMAIN-CONTAINING PROTEIN-RELATED"/>
    <property type="match status" value="1"/>
</dbReference>
<gene>
    <name evidence="2" type="ORF">AXF42_Ash000811</name>
</gene>
<evidence type="ECO:0000259" key="1">
    <source>
        <dbReference type="Pfam" id="PF00078"/>
    </source>
</evidence>
<reference evidence="2 3" key="1">
    <citation type="journal article" date="2017" name="Nature">
        <title>The Apostasia genome and the evolution of orchids.</title>
        <authorList>
            <person name="Zhang G.Q."/>
            <person name="Liu K.W."/>
            <person name="Li Z."/>
            <person name="Lohaus R."/>
            <person name="Hsiao Y.Y."/>
            <person name="Niu S.C."/>
            <person name="Wang J.Y."/>
            <person name="Lin Y.C."/>
            <person name="Xu Q."/>
            <person name="Chen L.J."/>
            <person name="Yoshida K."/>
            <person name="Fujiwara S."/>
            <person name="Wang Z.W."/>
            <person name="Zhang Y.Q."/>
            <person name="Mitsuda N."/>
            <person name="Wang M."/>
            <person name="Liu G.H."/>
            <person name="Pecoraro L."/>
            <person name="Huang H.X."/>
            <person name="Xiao X.J."/>
            <person name="Lin M."/>
            <person name="Wu X.Y."/>
            <person name="Wu W.L."/>
            <person name="Chen Y.Y."/>
            <person name="Chang S.B."/>
            <person name="Sakamoto S."/>
            <person name="Ohme-Takagi M."/>
            <person name="Yagi M."/>
            <person name="Zeng S.J."/>
            <person name="Shen C.Y."/>
            <person name="Yeh C.M."/>
            <person name="Luo Y.B."/>
            <person name="Tsai W.C."/>
            <person name="Van de Peer Y."/>
            <person name="Liu Z.J."/>
        </authorList>
    </citation>
    <scope>NUCLEOTIDE SEQUENCE [LARGE SCALE GENOMIC DNA]</scope>
    <source>
        <strain evidence="3">cv. Shenzhen</strain>
        <tissue evidence="2">Stem</tissue>
    </source>
</reference>
<evidence type="ECO:0000313" key="3">
    <source>
        <dbReference type="Proteomes" id="UP000236161"/>
    </source>
</evidence>
<feature type="domain" description="Reverse transcriptase" evidence="1">
    <location>
        <begin position="2"/>
        <end position="70"/>
    </location>
</feature>